<dbReference type="SUPFAM" id="SSF55048">
    <property type="entry name" value="Probable ACP-binding domain of malonyl-CoA ACP transacylase"/>
    <property type="match status" value="1"/>
</dbReference>
<evidence type="ECO:0000259" key="10">
    <source>
        <dbReference type="PROSITE" id="PS52004"/>
    </source>
</evidence>
<feature type="compositionally biased region" description="Pro residues" evidence="8">
    <location>
        <begin position="447"/>
        <end position="465"/>
    </location>
</feature>
<name>Q0RIF7_FRAAA</name>
<dbReference type="GO" id="GO:0031177">
    <property type="term" value="F:phosphopantetheine binding"/>
    <property type="evidence" value="ECO:0007669"/>
    <property type="project" value="InterPro"/>
</dbReference>
<dbReference type="InterPro" id="IPR036736">
    <property type="entry name" value="ACP-like_sf"/>
</dbReference>
<evidence type="ECO:0000313" key="12">
    <source>
        <dbReference type="Proteomes" id="UP000000657"/>
    </source>
</evidence>
<evidence type="ECO:0000256" key="2">
    <source>
        <dbReference type="ARBA" id="ARBA00022450"/>
    </source>
</evidence>
<dbReference type="SMART" id="SM00825">
    <property type="entry name" value="PKS_KS"/>
    <property type="match status" value="1"/>
</dbReference>
<dbReference type="SUPFAM" id="SSF52151">
    <property type="entry name" value="FabD/lysophospholipase-like"/>
    <property type="match status" value="1"/>
</dbReference>
<keyword evidence="3" id="KW-0597">Phosphoprotein</keyword>
<dbReference type="Gene3D" id="3.40.47.10">
    <property type="match status" value="1"/>
</dbReference>
<dbReference type="Pfam" id="PF08990">
    <property type="entry name" value="Docking"/>
    <property type="match status" value="1"/>
</dbReference>
<dbReference type="EC" id="2.3.1.-" evidence="11"/>
<dbReference type="Gene3D" id="3.40.366.10">
    <property type="entry name" value="Malonyl-Coenzyme A Acyl Carrier Protein, domain 2"/>
    <property type="match status" value="1"/>
</dbReference>
<dbReference type="InterPro" id="IPR020841">
    <property type="entry name" value="PKS_Beta-ketoAc_synthase_dom"/>
</dbReference>
<dbReference type="SUPFAM" id="SSF47336">
    <property type="entry name" value="ACP-like"/>
    <property type="match status" value="1"/>
</dbReference>
<dbReference type="Gene3D" id="1.10.1200.10">
    <property type="entry name" value="ACP-like"/>
    <property type="match status" value="1"/>
</dbReference>
<feature type="domain" description="Ketosynthase family 3 (KS3)" evidence="10">
    <location>
        <begin position="31"/>
        <end position="446"/>
    </location>
</feature>
<dbReference type="SMART" id="SM00823">
    <property type="entry name" value="PKS_PP"/>
    <property type="match status" value="1"/>
</dbReference>
<dbReference type="InterPro" id="IPR020806">
    <property type="entry name" value="PKS_PP-bd"/>
</dbReference>
<dbReference type="InterPro" id="IPR050091">
    <property type="entry name" value="PKS_NRPS_Biosynth_Enz"/>
</dbReference>
<dbReference type="EMBL" id="CT573213">
    <property type="protein sequence ID" value="CAJ62712.1"/>
    <property type="molecule type" value="Genomic_DNA"/>
</dbReference>
<organism evidence="11 12">
    <name type="scientific">Frankia alni (strain DSM 45986 / CECT 9034 / ACN14a)</name>
    <dbReference type="NCBI Taxonomy" id="326424"/>
    <lineage>
        <taxon>Bacteria</taxon>
        <taxon>Bacillati</taxon>
        <taxon>Actinomycetota</taxon>
        <taxon>Actinomycetes</taxon>
        <taxon>Frankiales</taxon>
        <taxon>Frankiaceae</taxon>
        <taxon>Frankia</taxon>
    </lineage>
</organism>
<keyword evidence="4 11" id="KW-0808">Transferase</keyword>
<evidence type="ECO:0000259" key="9">
    <source>
        <dbReference type="PROSITE" id="PS50075"/>
    </source>
</evidence>
<dbReference type="FunFam" id="3.40.47.10:FF:000019">
    <property type="entry name" value="Polyketide synthase type I"/>
    <property type="match status" value="1"/>
</dbReference>
<dbReference type="PANTHER" id="PTHR43775">
    <property type="entry name" value="FATTY ACID SYNTHASE"/>
    <property type="match status" value="1"/>
</dbReference>
<protein>
    <submittedName>
        <fullName evidence="11">Type 1 polyketide synthase</fullName>
        <ecNumber evidence="11">2.3.1.-</ecNumber>
    </submittedName>
</protein>
<feature type="region of interest" description="Disordered" evidence="8">
    <location>
        <begin position="445"/>
        <end position="478"/>
    </location>
</feature>
<dbReference type="InterPro" id="IPR009081">
    <property type="entry name" value="PP-bd_ACP"/>
</dbReference>
<dbReference type="STRING" id="326424.FRAAL4070"/>
<accession>Q0RIF7</accession>
<keyword evidence="7 11" id="KW-0012">Acyltransferase</keyword>
<dbReference type="InterPro" id="IPR001227">
    <property type="entry name" value="Ac_transferase_dom_sf"/>
</dbReference>
<dbReference type="PANTHER" id="PTHR43775:SF51">
    <property type="entry name" value="INACTIVE PHENOLPHTHIOCEROL SYNTHESIS POLYKETIDE SYNTHASE TYPE I PKS1-RELATED"/>
    <property type="match status" value="1"/>
</dbReference>
<dbReference type="eggNOG" id="COG3321">
    <property type="taxonomic scope" value="Bacteria"/>
</dbReference>
<dbReference type="InterPro" id="IPR016036">
    <property type="entry name" value="Malonyl_transacylase_ACP-bd"/>
</dbReference>
<dbReference type="InterPro" id="IPR016039">
    <property type="entry name" value="Thiolase-like"/>
</dbReference>
<dbReference type="GO" id="GO:0006633">
    <property type="term" value="P:fatty acid biosynthetic process"/>
    <property type="evidence" value="ECO:0007669"/>
    <property type="project" value="InterPro"/>
</dbReference>
<evidence type="ECO:0000313" key="11">
    <source>
        <dbReference type="EMBL" id="CAJ62712.1"/>
    </source>
</evidence>
<reference evidence="11 12" key="1">
    <citation type="journal article" date="2007" name="Genome Res.">
        <title>Genome characteristics of facultatively symbiotic Frankia sp. strains reflect host range and host plant biogeography.</title>
        <authorList>
            <person name="Normand P."/>
            <person name="Lapierre P."/>
            <person name="Tisa L.S."/>
            <person name="Gogarten J.P."/>
            <person name="Alloisio N."/>
            <person name="Bagnarol E."/>
            <person name="Bassi C.A."/>
            <person name="Berry A.M."/>
            <person name="Bickhart D.M."/>
            <person name="Choisne N."/>
            <person name="Couloux A."/>
            <person name="Cournoyer B."/>
            <person name="Cruveiller S."/>
            <person name="Daubin V."/>
            <person name="Demange N."/>
            <person name="Francino M.P."/>
            <person name="Goltsman E."/>
            <person name="Huang Y."/>
            <person name="Kopp O.R."/>
            <person name="Labarre L."/>
            <person name="Lapidus A."/>
            <person name="Lavire C."/>
            <person name="Marechal J."/>
            <person name="Martinez M."/>
            <person name="Mastronunzio J.E."/>
            <person name="Mullin B.C."/>
            <person name="Niemann J."/>
            <person name="Pujic P."/>
            <person name="Rawnsley T."/>
            <person name="Rouy Z."/>
            <person name="Schenowitz C."/>
            <person name="Sellstedt A."/>
            <person name="Tavares F."/>
            <person name="Tomkins J.P."/>
            <person name="Vallenet D."/>
            <person name="Valverde C."/>
            <person name="Wall L.G."/>
            <person name="Wang Y."/>
            <person name="Medigue C."/>
            <person name="Benson D.R."/>
        </authorList>
    </citation>
    <scope>NUCLEOTIDE SEQUENCE [LARGE SCALE GENOMIC DNA]</scope>
    <source>
        <strain evidence="12">DSM 45986 / CECT 9034 / ACN14a</strain>
    </source>
</reference>
<dbReference type="Pfam" id="PF00550">
    <property type="entry name" value="PP-binding"/>
    <property type="match status" value="1"/>
</dbReference>
<dbReference type="InterPro" id="IPR032821">
    <property type="entry name" value="PKS_assoc"/>
</dbReference>
<dbReference type="InterPro" id="IPR014031">
    <property type="entry name" value="Ketoacyl_synth_C"/>
</dbReference>
<dbReference type="InterPro" id="IPR015083">
    <property type="entry name" value="NorB/c/GfsB-D-like_docking"/>
</dbReference>
<dbReference type="AlphaFoldDB" id="Q0RIF7"/>
<gene>
    <name evidence="11" type="ordered locus">FRAAL4070</name>
</gene>
<dbReference type="Pfam" id="PF02801">
    <property type="entry name" value="Ketoacyl-synt_C"/>
    <property type="match status" value="1"/>
</dbReference>
<dbReference type="GO" id="GO:0004315">
    <property type="term" value="F:3-oxoacyl-[acyl-carrier-protein] synthase activity"/>
    <property type="evidence" value="ECO:0007669"/>
    <property type="project" value="InterPro"/>
</dbReference>
<dbReference type="OrthoDB" id="3202594at2"/>
<dbReference type="PROSITE" id="PS00606">
    <property type="entry name" value="KS3_1"/>
    <property type="match status" value="1"/>
</dbReference>
<keyword evidence="2" id="KW-0596">Phosphopantetheine</keyword>
<dbReference type="InterPro" id="IPR014030">
    <property type="entry name" value="Ketoacyl_synth_N"/>
</dbReference>
<evidence type="ECO:0000256" key="3">
    <source>
        <dbReference type="ARBA" id="ARBA00022553"/>
    </source>
</evidence>
<dbReference type="GO" id="GO:0033068">
    <property type="term" value="P:macrolide biosynthetic process"/>
    <property type="evidence" value="ECO:0007669"/>
    <property type="project" value="UniProtKB-ARBA"/>
</dbReference>
<keyword evidence="12" id="KW-1185">Reference proteome</keyword>
<dbReference type="KEGG" id="fal:FRAAL4070"/>
<dbReference type="HOGENOM" id="CLU_000022_16_6_11"/>
<evidence type="ECO:0000256" key="8">
    <source>
        <dbReference type="SAM" id="MobiDB-lite"/>
    </source>
</evidence>
<dbReference type="Gene3D" id="3.30.70.3290">
    <property type="match status" value="1"/>
</dbReference>
<dbReference type="InterPro" id="IPR014043">
    <property type="entry name" value="Acyl_transferase_dom"/>
</dbReference>
<sequence>MTDEQKLIDYLQWTTAELVRVKGELTELRTPEPVAIVSAACRFPGGIQTPEDLWRVVSEGTDAIAEFPRDRGWAADGDYPEVGGFLADAAGFDAAFFGVGAKEALAMDPQQRVLLETAWQALERAGLVPGELRGSRTGVFAGLIYQEYAPPLGASPAGLDGYFMTGNAASIASGRLAYTFGFEGPALTLDTACSSSLVAMHLAAESLRHGECDLALAGGATVMATPRVFVEFAHQRGLAADGRCKAFGKGADGTGFGEGVGIVVLERLSDARRHGHPVLAVLRGSAVNSDGASNGLTAPNGTAQRKVIEAALRGAGLGADAVDAVEAHGTGTALGDPIEAGALLATYGAHPDRQHPLYLGSVKSNIGHTQAAAGVAGVIKILEAFRHGVLPPTLHAAELNEFVDWSTGAVEVLAVPRTWPALGRPYRAGVSSFGISGTNAHLILEQAPPPEPAPAEPAPAEPAPAGPARGEPGPGGAPPTAVTWVVSGRTPGAVRAQAGRLRAFLRDAPTDTDLAAVARTLAIRRSQFRFRAGATGADAAALDRELGALAGAAPVTRALPAPSVALVFSGQGTQREGMGRELYRRSEVYAAAFDAVCAAVDDARREHGGGPSLREVVFAEAGSAAGLLHRTEFTQPALLATHVAMAGLVRSWGITPTAVLGHSIGELSAAHVAGALSLTDVASLVVARANAMQAAPGGGAMLAVRAPVDEVRPALAELAGTVSVAAVNGPRSTVVSGDADALRRLAARWRSQGLRTKALKVSHAFHSAHMDAALPALMDFAGGLRVGQPSVPVVSNRDGRVAAAGELADPGYWAEQVRGTVRFHDGVRALRELGVDTFLEIGPDPTMTGMLGDCLADEPDAVALTPLIRHPDSQARSALAAAAALHGRGVAVDWAAVLGPGPFADPAAVPTYPFQHEHYWFVAARPAAGSAESPVPEEPPPPAESALDAEPVVSVLAGVPEHEHHEILLRTVIESVADALGGDAGSVDPDDDLTEIGVTSFTALEIAGRIRRLTGLDLAPSAVFEHHTSVGLVSCLRGLAT</sequence>
<dbReference type="PROSITE" id="PS52004">
    <property type="entry name" value="KS3_2"/>
    <property type="match status" value="1"/>
</dbReference>
<comment type="cofactor">
    <cofactor evidence="1">
        <name>pantetheine 4'-phosphate</name>
        <dbReference type="ChEBI" id="CHEBI:47942"/>
    </cofactor>
</comment>
<evidence type="ECO:0000256" key="4">
    <source>
        <dbReference type="ARBA" id="ARBA00022679"/>
    </source>
</evidence>
<evidence type="ECO:0000256" key="6">
    <source>
        <dbReference type="ARBA" id="ARBA00023268"/>
    </source>
</evidence>
<dbReference type="SMART" id="SM00827">
    <property type="entry name" value="PKS_AT"/>
    <property type="match status" value="1"/>
</dbReference>
<keyword evidence="6" id="KW-0511">Multifunctional enzyme</keyword>
<dbReference type="GO" id="GO:0004312">
    <property type="term" value="F:fatty acid synthase activity"/>
    <property type="evidence" value="ECO:0007669"/>
    <property type="project" value="TreeGrafter"/>
</dbReference>
<keyword evidence="5" id="KW-0045">Antibiotic biosynthesis</keyword>
<dbReference type="Proteomes" id="UP000000657">
    <property type="component" value="Chromosome"/>
</dbReference>
<dbReference type="SUPFAM" id="SSF53901">
    <property type="entry name" value="Thiolase-like"/>
    <property type="match status" value="1"/>
</dbReference>
<dbReference type="Pfam" id="PF00698">
    <property type="entry name" value="Acyl_transf_1"/>
    <property type="match status" value="1"/>
</dbReference>
<dbReference type="Pfam" id="PF16197">
    <property type="entry name" value="KAsynt_C_assoc"/>
    <property type="match status" value="1"/>
</dbReference>
<dbReference type="Pfam" id="PF00109">
    <property type="entry name" value="ketoacyl-synt"/>
    <property type="match status" value="1"/>
</dbReference>
<proteinExistence type="predicted"/>
<feature type="domain" description="Carrier" evidence="9">
    <location>
        <begin position="963"/>
        <end position="1040"/>
    </location>
</feature>
<dbReference type="PROSITE" id="PS50075">
    <property type="entry name" value="CARRIER"/>
    <property type="match status" value="1"/>
</dbReference>
<dbReference type="InterPro" id="IPR018201">
    <property type="entry name" value="Ketoacyl_synth_AS"/>
</dbReference>
<dbReference type="CDD" id="cd00833">
    <property type="entry name" value="PKS"/>
    <property type="match status" value="1"/>
</dbReference>
<evidence type="ECO:0000256" key="5">
    <source>
        <dbReference type="ARBA" id="ARBA00023194"/>
    </source>
</evidence>
<dbReference type="InterPro" id="IPR016035">
    <property type="entry name" value="Acyl_Trfase/lysoPLipase"/>
</dbReference>
<evidence type="ECO:0000256" key="7">
    <source>
        <dbReference type="ARBA" id="ARBA00023315"/>
    </source>
</evidence>
<evidence type="ECO:0000256" key="1">
    <source>
        <dbReference type="ARBA" id="ARBA00001957"/>
    </source>
</evidence>